<name>N6WSG7_9GAMM</name>
<dbReference type="GO" id="GO:0019509">
    <property type="term" value="P:L-methionine salvage from methylthioadenosine"/>
    <property type="evidence" value="ECO:0007669"/>
    <property type="project" value="UniProtKB-UniRule"/>
</dbReference>
<dbReference type="SFLD" id="SFLDG01133">
    <property type="entry name" value="C1.5.4:_Enolase-phosphatase_Li"/>
    <property type="match status" value="1"/>
</dbReference>
<dbReference type="GO" id="GO:0043715">
    <property type="term" value="F:2,3-diketo-5-methylthiopentyl-1-phosphate enolase activity"/>
    <property type="evidence" value="ECO:0007669"/>
    <property type="project" value="UniProtKB-UniRule"/>
</dbReference>
<dbReference type="eggNOG" id="COG4229">
    <property type="taxonomic scope" value="Bacteria"/>
</dbReference>
<dbReference type="UniPathway" id="UPA00904">
    <property type="reaction ID" value="UER00876"/>
</dbReference>
<organism evidence="5 6">
    <name type="scientific">Marinobacter nanhaiticus D15-8W</name>
    <dbReference type="NCBI Taxonomy" id="626887"/>
    <lineage>
        <taxon>Bacteria</taxon>
        <taxon>Pseudomonadati</taxon>
        <taxon>Pseudomonadota</taxon>
        <taxon>Gammaproteobacteria</taxon>
        <taxon>Pseudomonadales</taxon>
        <taxon>Marinobacteraceae</taxon>
        <taxon>Marinobacter</taxon>
    </lineage>
</organism>
<keyword evidence="3 4" id="KW-0486">Methionine biosynthesis</keyword>
<dbReference type="Gene3D" id="3.40.50.1000">
    <property type="entry name" value="HAD superfamily/HAD-like"/>
    <property type="match status" value="1"/>
</dbReference>
<dbReference type="Proteomes" id="UP000013165">
    <property type="component" value="Unassembled WGS sequence"/>
</dbReference>
<keyword evidence="2 4" id="KW-0378">Hydrolase</keyword>
<dbReference type="GO" id="GO:0043874">
    <property type="term" value="F:acireductone synthase activity"/>
    <property type="evidence" value="ECO:0007669"/>
    <property type="project" value="UniProtKB-EC"/>
</dbReference>
<dbReference type="HOGENOM" id="CLU_023273_0_0_6"/>
<dbReference type="CDD" id="cd01629">
    <property type="entry name" value="HAD_EP"/>
    <property type="match status" value="1"/>
</dbReference>
<dbReference type="Pfam" id="PF00702">
    <property type="entry name" value="Hydrolase"/>
    <property type="match status" value="1"/>
</dbReference>
<comment type="pathway">
    <text evidence="4">Amino-acid biosynthesis; L-methionine biosynthesis via salvage pathway; L-methionine from S-methyl-5-thio-alpha-D-ribose 1-phosphate: step 3/6.</text>
</comment>
<dbReference type="HAMAP" id="MF_01681">
    <property type="entry name" value="Salvage_MtnC"/>
    <property type="match status" value="1"/>
</dbReference>
<dbReference type="NCBIfam" id="TIGR01549">
    <property type="entry name" value="HAD-SF-IA-v1"/>
    <property type="match status" value="1"/>
</dbReference>
<dbReference type="STRING" id="626887.J057_23920"/>
<dbReference type="InterPro" id="IPR023214">
    <property type="entry name" value="HAD_sf"/>
</dbReference>
<comment type="similarity">
    <text evidence="4">Belongs to the HAD-like hydrolase superfamily. MasA/MtnC family.</text>
</comment>
<dbReference type="PATRIC" id="fig|626887.3.peg.4788"/>
<dbReference type="Gene3D" id="1.10.720.60">
    <property type="match status" value="1"/>
</dbReference>
<comment type="caution">
    <text evidence="5">The sequence shown here is derived from an EMBL/GenBank/DDBJ whole genome shotgun (WGS) entry which is preliminary data.</text>
</comment>
<proteinExistence type="inferred from homology"/>
<dbReference type="SFLD" id="SFLDS00003">
    <property type="entry name" value="Haloacid_Dehalogenase"/>
    <property type="match status" value="1"/>
</dbReference>
<evidence type="ECO:0000313" key="6">
    <source>
        <dbReference type="Proteomes" id="UP000013165"/>
    </source>
</evidence>
<reference evidence="5 6" key="1">
    <citation type="journal article" date="2013" name="Genome Announc.">
        <title>Genome Sequence of the Polycyclic Aromatic Hydrocarbon-Degrading Bacterium Strain Marinobacter nanhaiticus D15-8WT.</title>
        <authorList>
            <person name="Cui Z."/>
            <person name="Gao W."/>
            <person name="Li Q."/>
            <person name="Xu G."/>
            <person name="Zheng L."/>
        </authorList>
    </citation>
    <scope>NUCLEOTIDE SEQUENCE [LARGE SCALE GENOMIC DNA]</scope>
    <source>
        <strain evidence="5 6">D15-8W</strain>
    </source>
</reference>
<dbReference type="InterPro" id="IPR036412">
    <property type="entry name" value="HAD-like_sf"/>
</dbReference>
<evidence type="ECO:0000313" key="5">
    <source>
        <dbReference type="EMBL" id="ENO14496.1"/>
    </source>
</evidence>
<dbReference type="GO" id="GO:0043716">
    <property type="term" value="F:2-hydroxy-3-keto-5-methylthiopentenyl-1-phosphate phosphatase activity"/>
    <property type="evidence" value="ECO:0007669"/>
    <property type="project" value="UniProtKB-UniRule"/>
</dbReference>
<comment type="subunit">
    <text evidence="4">Monomer.</text>
</comment>
<evidence type="ECO:0000256" key="3">
    <source>
        <dbReference type="ARBA" id="ARBA00023167"/>
    </source>
</evidence>
<dbReference type="SFLD" id="SFLDF00044">
    <property type="entry name" value="enolase-phosphatase"/>
    <property type="match status" value="1"/>
</dbReference>
<comment type="catalytic activity">
    <reaction evidence="4">
        <text>5-methylsulfanyl-2,3-dioxopentyl phosphate + H2O = 1,2-dihydroxy-5-(methylsulfanyl)pent-1-en-3-one + phosphate</text>
        <dbReference type="Rhea" id="RHEA:21700"/>
        <dbReference type="ChEBI" id="CHEBI:15377"/>
        <dbReference type="ChEBI" id="CHEBI:43474"/>
        <dbReference type="ChEBI" id="CHEBI:49252"/>
        <dbReference type="ChEBI" id="CHEBI:58828"/>
        <dbReference type="EC" id="3.1.3.77"/>
    </reaction>
</comment>
<comment type="cofactor">
    <cofactor evidence="4">
        <name>Mg(2+)</name>
        <dbReference type="ChEBI" id="CHEBI:18420"/>
    </cofactor>
    <text evidence="4">Binds 1 Mg(2+) ion per subunit.</text>
</comment>
<protein>
    <recommendedName>
        <fullName evidence="4">Enolase-phosphatase E1</fullName>
        <ecNumber evidence="4">3.1.3.77</ecNumber>
    </recommendedName>
    <alternativeName>
        <fullName evidence="4">2,3-diketo-5-methylthio-1-phosphopentane phosphatase</fullName>
    </alternativeName>
</protein>
<dbReference type="InterPro" id="IPR006439">
    <property type="entry name" value="HAD-SF_hydro_IA"/>
</dbReference>
<evidence type="ECO:0000256" key="4">
    <source>
        <dbReference type="HAMAP-Rule" id="MF_01681"/>
    </source>
</evidence>
<evidence type="ECO:0000256" key="2">
    <source>
        <dbReference type="ARBA" id="ARBA00022801"/>
    </source>
</evidence>
<comment type="pathway">
    <text evidence="4">Amino-acid biosynthesis; L-methionine biosynthesis via salvage pathway; L-methionine from S-methyl-5-thio-alpha-D-ribose 1-phosphate: step 4/6.</text>
</comment>
<dbReference type="SUPFAM" id="SSF56784">
    <property type="entry name" value="HAD-like"/>
    <property type="match status" value="1"/>
</dbReference>
<dbReference type="EC" id="3.1.3.77" evidence="4"/>
<evidence type="ECO:0000256" key="1">
    <source>
        <dbReference type="ARBA" id="ARBA00022605"/>
    </source>
</evidence>
<dbReference type="AlphaFoldDB" id="N6WSG7"/>
<dbReference type="EMBL" id="APLQ01000014">
    <property type="protein sequence ID" value="ENO14496.1"/>
    <property type="molecule type" value="Genomic_DNA"/>
</dbReference>
<accession>N6WSG7</accession>
<keyword evidence="6" id="KW-1185">Reference proteome</keyword>
<comment type="function">
    <text evidence="4">Bifunctional enzyme that catalyzes the enolization of 2,3-diketo-5-methylthiopentyl-1-phosphate (DK-MTP-1-P) into the intermediate 2-hydroxy-3-keto-5-methylthiopentenyl-1-phosphate (HK-MTPenyl-1-P), which is then dephosphorylated to form the acireductone 1,2-dihydroxy-3-keto-5-methylthiopentene (DHK-MTPene).</text>
</comment>
<keyword evidence="4" id="KW-0479">Metal-binding</keyword>
<keyword evidence="1 4" id="KW-0028">Amino-acid biosynthesis</keyword>
<dbReference type="SFLD" id="SFLDG01129">
    <property type="entry name" value="C1.5:_HAD__Beta-PGM__Phosphata"/>
    <property type="match status" value="1"/>
</dbReference>
<dbReference type="OrthoDB" id="9797416at2"/>
<dbReference type="PANTHER" id="PTHR20371">
    <property type="entry name" value="ENOLASE-PHOSPHATASE E1"/>
    <property type="match status" value="1"/>
</dbReference>
<dbReference type="RefSeq" id="WP_004582713.1">
    <property type="nucleotide sequence ID" value="NZ_AP028878.1"/>
</dbReference>
<dbReference type="PANTHER" id="PTHR20371:SF1">
    <property type="entry name" value="ENOLASE-PHOSPHATASE E1"/>
    <property type="match status" value="1"/>
</dbReference>
<keyword evidence="4" id="KW-0460">Magnesium</keyword>
<gene>
    <name evidence="4 5" type="primary">mtnC</name>
    <name evidence="5" type="ORF">J057_23920</name>
</gene>
<dbReference type="NCBIfam" id="TIGR01691">
    <property type="entry name" value="enolase-ppase"/>
    <property type="match status" value="1"/>
</dbReference>
<dbReference type="InterPro" id="IPR023943">
    <property type="entry name" value="Enolase-ppase_E1"/>
</dbReference>
<dbReference type="PRINTS" id="PR00413">
    <property type="entry name" value="HADHALOGNASE"/>
</dbReference>
<sequence length="231" mass="25970">MIRVILTDIEGTTSSISFVHDVLFPYAAEHMADFVREQSADNEEVQAQLKAVAEESGVDANDLDALVDVLLTWIREDRKATPLKALQGMIWEKGYRDGDFRGHVYQDAADKLREWHDRGLRQYVYSSGSVKAQKLIFGFSTYGDLTPFFSGYFDTHVGAKREVQAYQNIRDELGVEPDTVLFLSDVAEELDAAAEAGMETILLVRGEVSIDTTYPVARDFNDVDKLMSEID</sequence>
<dbReference type="GO" id="GO:0000287">
    <property type="term" value="F:magnesium ion binding"/>
    <property type="evidence" value="ECO:0007669"/>
    <property type="project" value="UniProtKB-UniRule"/>
</dbReference>